<dbReference type="OrthoDB" id="8153637at2"/>
<feature type="domain" description="Methyltransferase type 11" evidence="2">
    <location>
        <begin position="46"/>
        <end position="144"/>
    </location>
</feature>
<protein>
    <submittedName>
        <fullName evidence="3">Methyltransferase family protein</fullName>
    </submittedName>
</protein>
<dbReference type="GO" id="GO:0016126">
    <property type="term" value="P:sterol biosynthetic process"/>
    <property type="evidence" value="ECO:0007669"/>
    <property type="project" value="TreeGrafter"/>
</dbReference>
<keyword evidence="3" id="KW-0489">Methyltransferase</keyword>
<dbReference type="RefSeq" id="WP_145341591.1">
    <property type="nucleotide sequence ID" value="NZ_SMLY01000085.1"/>
</dbReference>
<dbReference type="Proteomes" id="UP000320593">
    <property type="component" value="Unassembled WGS sequence"/>
</dbReference>
<gene>
    <name evidence="3" type="ORF">JM93_01411</name>
</gene>
<accession>A0A562TBX2</accession>
<dbReference type="Gene3D" id="3.40.50.150">
    <property type="entry name" value="Vaccinia Virus protein VP39"/>
    <property type="match status" value="1"/>
</dbReference>
<dbReference type="InterPro" id="IPR050447">
    <property type="entry name" value="Erg6_SMT_methyltransf"/>
</dbReference>
<dbReference type="CDD" id="cd02440">
    <property type="entry name" value="AdoMet_MTases"/>
    <property type="match status" value="1"/>
</dbReference>
<evidence type="ECO:0000256" key="1">
    <source>
        <dbReference type="ARBA" id="ARBA00022679"/>
    </source>
</evidence>
<keyword evidence="1 3" id="KW-0808">Transferase</keyword>
<dbReference type="GO" id="GO:0032259">
    <property type="term" value="P:methylation"/>
    <property type="evidence" value="ECO:0007669"/>
    <property type="project" value="UniProtKB-KW"/>
</dbReference>
<evidence type="ECO:0000313" key="4">
    <source>
        <dbReference type="Proteomes" id="UP000320593"/>
    </source>
</evidence>
<dbReference type="PANTHER" id="PTHR44068">
    <property type="entry name" value="ZGC:194242"/>
    <property type="match status" value="1"/>
</dbReference>
<organism evidence="3 4">
    <name type="scientific">Roseibium hamelinense</name>
    <dbReference type="NCBI Taxonomy" id="150831"/>
    <lineage>
        <taxon>Bacteria</taxon>
        <taxon>Pseudomonadati</taxon>
        <taxon>Pseudomonadota</taxon>
        <taxon>Alphaproteobacteria</taxon>
        <taxon>Hyphomicrobiales</taxon>
        <taxon>Stappiaceae</taxon>
        <taxon>Roseibium</taxon>
    </lineage>
</organism>
<reference evidence="3 4" key="1">
    <citation type="submission" date="2019-07" db="EMBL/GenBank/DDBJ databases">
        <title>Genomic Encyclopedia of Archaeal and Bacterial Type Strains, Phase II (KMG-II): from individual species to whole genera.</title>
        <authorList>
            <person name="Goeker M."/>
        </authorList>
    </citation>
    <scope>NUCLEOTIDE SEQUENCE [LARGE SCALE GENOMIC DNA]</scope>
    <source>
        <strain evidence="3 4">ATCC BAA-252</strain>
    </source>
</reference>
<evidence type="ECO:0000313" key="3">
    <source>
        <dbReference type="EMBL" id="TWI90430.1"/>
    </source>
</evidence>
<comment type="caution">
    <text evidence="3">The sequence shown here is derived from an EMBL/GenBank/DDBJ whole genome shotgun (WGS) entry which is preliminary data.</text>
</comment>
<dbReference type="InterPro" id="IPR013216">
    <property type="entry name" value="Methyltransf_11"/>
</dbReference>
<dbReference type="SUPFAM" id="SSF53335">
    <property type="entry name" value="S-adenosyl-L-methionine-dependent methyltransferases"/>
    <property type="match status" value="1"/>
</dbReference>
<sequence length="259" mass="27948">MTRTQYGSSSKLAARANLHSKYTITETPWFDWVAGQLPLEPDQAILDIGCGPGWFWASVPEFLPSGLALTLANQSSGMVEEALDNCQSAPFAKIEGRAAEVSAMPFEDGTFDGVLAMHMLYHASDPAKAIAECHRVLKPGGWFAATTNGAGNIKALYELARSVGGSGTEPVAAVFGFDHAHQLITRTFGTVRNHVHDARLRITDPEDVFLALTSFLPGETASEQQRKIFRTDLETAFAENGGVLEVGKQMGLFLGHKPV</sequence>
<dbReference type="PANTHER" id="PTHR44068:SF1">
    <property type="entry name" value="HYPOTHETICAL LOC100005854"/>
    <property type="match status" value="1"/>
</dbReference>
<dbReference type="InterPro" id="IPR029063">
    <property type="entry name" value="SAM-dependent_MTases_sf"/>
</dbReference>
<dbReference type="Pfam" id="PF08241">
    <property type="entry name" value="Methyltransf_11"/>
    <property type="match status" value="1"/>
</dbReference>
<proteinExistence type="predicted"/>
<dbReference type="GO" id="GO:0003838">
    <property type="term" value="F:sterol 24-C-methyltransferase activity"/>
    <property type="evidence" value="ECO:0007669"/>
    <property type="project" value="TreeGrafter"/>
</dbReference>
<dbReference type="AlphaFoldDB" id="A0A562TBX2"/>
<name>A0A562TBX2_9HYPH</name>
<dbReference type="EMBL" id="VLLF01000002">
    <property type="protein sequence ID" value="TWI90430.1"/>
    <property type="molecule type" value="Genomic_DNA"/>
</dbReference>
<evidence type="ECO:0000259" key="2">
    <source>
        <dbReference type="Pfam" id="PF08241"/>
    </source>
</evidence>
<keyword evidence="4" id="KW-1185">Reference proteome</keyword>